<keyword evidence="3" id="KW-1185">Reference proteome</keyword>
<feature type="region of interest" description="Disordered" evidence="1">
    <location>
        <begin position="59"/>
        <end position="79"/>
    </location>
</feature>
<dbReference type="AlphaFoldDB" id="A0A4C1YAD5"/>
<evidence type="ECO:0000313" key="3">
    <source>
        <dbReference type="Proteomes" id="UP000299102"/>
    </source>
</evidence>
<reference evidence="2 3" key="1">
    <citation type="journal article" date="2019" name="Commun. Biol.">
        <title>The bagworm genome reveals a unique fibroin gene that provides high tensile strength.</title>
        <authorList>
            <person name="Kono N."/>
            <person name="Nakamura H."/>
            <person name="Ohtoshi R."/>
            <person name="Tomita M."/>
            <person name="Numata K."/>
            <person name="Arakawa K."/>
        </authorList>
    </citation>
    <scope>NUCLEOTIDE SEQUENCE [LARGE SCALE GENOMIC DNA]</scope>
</reference>
<gene>
    <name evidence="2" type="ORF">EVAR_58908_1</name>
</gene>
<feature type="compositionally biased region" description="Gly residues" evidence="1">
    <location>
        <begin position="69"/>
        <end position="79"/>
    </location>
</feature>
<dbReference type="Proteomes" id="UP000299102">
    <property type="component" value="Unassembled WGS sequence"/>
</dbReference>
<accession>A0A4C1YAD5</accession>
<comment type="caution">
    <text evidence="2">The sequence shown here is derived from an EMBL/GenBank/DDBJ whole genome shotgun (WGS) entry which is preliminary data.</text>
</comment>
<name>A0A4C1YAD5_EUMVA</name>
<evidence type="ECO:0000313" key="2">
    <source>
        <dbReference type="EMBL" id="GBP71852.1"/>
    </source>
</evidence>
<evidence type="ECO:0000256" key="1">
    <source>
        <dbReference type="SAM" id="MobiDB-lite"/>
    </source>
</evidence>
<organism evidence="2 3">
    <name type="scientific">Eumeta variegata</name>
    <name type="common">Bagworm moth</name>
    <name type="synonym">Eumeta japonica</name>
    <dbReference type="NCBI Taxonomy" id="151549"/>
    <lineage>
        <taxon>Eukaryota</taxon>
        <taxon>Metazoa</taxon>
        <taxon>Ecdysozoa</taxon>
        <taxon>Arthropoda</taxon>
        <taxon>Hexapoda</taxon>
        <taxon>Insecta</taxon>
        <taxon>Pterygota</taxon>
        <taxon>Neoptera</taxon>
        <taxon>Endopterygota</taxon>
        <taxon>Lepidoptera</taxon>
        <taxon>Glossata</taxon>
        <taxon>Ditrysia</taxon>
        <taxon>Tineoidea</taxon>
        <taxon>Psychidae</taxon>
        <taxon>Oiketicinae</taxon>
        <taxon>Eumeta</taxon>
    </lineage>
</organism>
<sequence length="79" mass="8633">MSRGSWNGSSTRVDSKIFLKKKIRARYLFLAGHPLPASRVQKNFSYTKCACILTLAQKKGTDSGNRKGLSGGEKNGNAE</sequence>
<dbReference type="EMBL" id="BGZK01001124">
    <property type="protein sequence ID" value="GBP71852.1"/>
    <property type="molecule type" value="Genomic_DNA"/>
</dbReference>
<protein>
    <submittedName>
        <fullName evidence="2">Uncharacterized protein</fullName>
    </submittedName>
</protein>
<proteinExistence type="predicted"/>